<accession>A0ACC1S200</accession>
<dbReference type="EMBL" id="JANRMS010001210">
    <property type="protein sequence ID" value="KAJ3530102.1"/>
    <property type="molecule type" value="Genomic_DNA"/>
</dbReference>
<evidence type="ECO:0000313" key="2">
    <source>
        <dbReference type="Proteomes" id="UP001148629"/>
    </source>
</evidence>
<comment type="caution">
    <text evidence="1">The sequence shown here is derived from an EMBL/GenBank/DDBJ whole genome shotgun (WGS) entry which is preliminary data.</text>
</comment>
<keyword evidence="2" id="KW-1185">Reference proteome</keyword>
<protein>
    <submittedName>
        <fullName evidence="1">Uncharacterized protein</fullName>
    </submittedName>
</protein>
<organism evidence="1 2">
    <name type="scientific">Fusarium decemcellulare</name>
    <dbReference type="NCBI Taxonomy" id="57161"/>
    <lineage>
        <taxon>Eukaryota</taxon>
        <taxon>Fungi</taxon>
        <taxon>Dikarya</taxon>
        <taxon>Ascomycota</taxon>
        <taxon>Pezizomycotina</taxon>
        <taxon>Sordariomycetes</taxon>
        <taxon>Hypocreomycetidae</taxon>
        <taxon>Hypocreales</taxon>
        <taxon>Nectriaceae</taxon>
        <taxon>Fusarium</taxon>
        <taxon>Fusarium decemcellulare species complex</taxon>
    </lineage>
</organism>
<evidence type="ECO:0000313" key="1">
    <source>
        <dbReference type="EMBL" id="KAJ3530102.1"/>
    </source>
</evidence>
<proteinExistence type="predicted"/>
<gene>
    <name evidence="1" type="ORF">NM208_g9475</name>
</gene>
<reference evidence="1" key="1">
    <citation type="submission" date="2022-08" db="EMBL/GenBank/DDBJ databases">
        <title>Genome Sequence of Fusarium decemcellulare.</title>
        <authorList>
            <person name="Buettner E."/>
        </authorList>
    </citation>
    <scope>NUCLEOTIDE SEQUENCE</scope>
    <source>
        <strain evidence="1">Babe19</strain>
    </source>
</reference>
<sequence length="351" mass="38625">MDPQPPGNLNSTIRKKRRDRASALALLTTPEASKQKPRIIQSPSKLSPALRSAPAITPPDFVSRSASTASHQRNTSATSLDTTGPLLGASLPAVGNVSIRYELPEERAESTETVRGSLERERGATPPLTPFPPFLLGPHERDEEAYDPCVWEGSMQLSESVAHGKRQSYDGGHVPVTVMRIESRWVINSVMHGFVLALQFVVALGVFGALMWVTVWKENEPGNDFAEWLWTFADPVLVALLLLCSATLLAHETKLLSSVALLYLQSLILVVTTIASLILWTRCFQEQSPAVKGVLMGCNVLMWGLALFGFLRAVVLWKVEATEERGMDVERRFSYGTFVSLNAGDERRESV</sequence>
<dbReference type="Proteomes" id="UP001148629">
    <property type="component" value="Unassembled WGS sequence"/>
</dbReference>
<name>A0ACC1S200_9HYPO</name>